<dbReference type="InterPro" id="IPR014756">
    <property type="entry name" value="Ig_E-set"/>
</dbReference>
<proteinExistence type="predicted"/>
<keyword evidence="2" id="KW-1185">Reference proteome</keyword>
<sequence length="66" mass="7109">MNFNSFNDANAYWIDRGWAVRGPIKTESRIDSPKSLDTVSGKVAVAGVAWAQTRGIAKVEVRADGG</sequence>
<accession>A0ABW3MKS7</accession>
<reference evidence="2" key="1">
    <citation type="journal article" date="2019" name="Int. J. Syst. Evol. Microbiol.">
        <title>The Global Catalogue of Microorganisms (GCM) 10K type strain sequencing project: providing services to taxonomists for standard genome sequencing and annotation.</title>
        <authorList>
            <consortium name="The Broad Institute Genomics Platform"/>
            <consortium name="The Broad Institute Genome Sequencing Center for Infectious Disease"/>
            <person name="Wu L."/>
            <person name="Ma J."/>
        </authorList>
    </citation>
    <scope>NUCLEOTIDE SEQUENCE [LARGE SCALE GENOMIC DNA]</scope>
    <source>
        <strain evidence="2">JCM 31486</strain>
    </source>
</reference>
<evidence type="ECO:0000313" key="2">
    <source>
        <dbReference type="Proteomes" id="UP001597045"/>
    </source>
</evidence>
<dbReference type="SUPFAM" id="SSF81296">
    <property type="entry name" value="E set domains"/>
    <property type="match status" value="1"/>
</dbReference>
<organism evidence="1 2">
    <name type="scientific">Kibdelosporangium lantanae</name>
    <dbReference type="NCBI Taxonomy" id="1497396"/>
    <lineage>
        <taxon>Bacteria</taxon>
        <taxon>Bacillati</taxon>
        <taxon>Actinomycetota</taxon>
        <taxon>Actinomycetes</taxon>
        <taxon>Pseudonocardiales</taxon>
        <taxon>Pseudonocardiaceae</taxon>
        <taxon>Kibdelosporangium</taxon>
    </lineage>
</organism>
<comment type="caution">
    <text evidence="1">The sequence shown here is derived from an EMBL/GenBank/DDBJ whole genome shotgun (WGS) entry which is preliminary data.</text>
</comment>
<dbReference type="Proteomes" id="UP001597045">
    <property type="component" value="Unassembled WGS sequence"/>
</dbReference>
<protein>
    <submittedName>
        <fullName evidence="1">Molybdopterin-binding protein</fullName>
    </submittedName>
</protein>
<evidence type="ECO:0000313" key="1">
    <source>
        <dbReference type="EMBL" id="MFD1050713.1"/>
    </source>
</evidence>
<name>A0ABW3MKS7_9PSEU</name>
<dbReference type="Gene3D" id="2.60.40.650">
    <property type="match status" value="1"/>
</dbReference>
<dbReference type="EMBL" id="JBHTIS010003042">
    <property type="protein sequence ID" value="MFD1050713.1"/>
    <property type="molecule type" value="Genomic_DNA"/>
</dbReference>
<gene>
    <name evidence="1" type="ORF">ACFQ1S_36895</name>
</gene>
<feature type="non-terminal residue" evidence="1">
    <location>
        <position position="66"/>
    </location>
</feature>